<dbReference type="PANTHER" id="PTHR36304">
    <property type="entry name" value="DOMAIN GTPASE-ACTIVATING PROTEIN, PUTATIVE-RELATED-RELATED"/>
    <property type="match status" value="1"/>
</dbReference>
<dbReference type="InterPro" id="IPR001789">
    <property type="entry name" value="Sig_transdc_resp-reg_receiver"/>
</dbReference>
<dbReference type="PROSITE" id="PS50110">
    <property type="entry name" value="RESPONSE_REGULATORY"/>
    <property type="match status" value="1"/>
</dbReference>
<proteinExistence type="predicted"/>
<dbReference type="AlphaFoldDB" id="A0A1X0YDU9"/>
<dbReference type="SUPFAM" id="SSF52172">
    <property type="entry name" value="CheY-like"/>
    <property type="match status" value="1"/>
</dbReference>
<protein>
    <recommendedName>
        <fullName evidence="2">Response regulatory domain-containing protein</fullName>
    </recommendedName>
</protein>
<dbReference type="EMBL" id="NAAD01000001">
    <property type="protein sequence ID" value="ORJ63338.1"/>
    <property type="molecule type" value="Genomic_DNA"/>
</dbReference>
<dbReference type="PANTHER" id="PTHR36304:SF4">
    <property type="entry name" value="DUF4388 DOMAIN-CONTAINING PROTEIN"/>
    <property type="match status" value="1"/>
</dbReference>
<dbReference type="GO" id="GO:0000160">
    <property type="term" value="P:phosphorelay signal transduction system"/>
    <property type="evidence" value="ECO:0007669"/>
    <property type="project" value="InterPro"/>
</dbReference>
<evidence type="ECO:0000313" key="4">
    <source>
        <dbReference type="Proteomes" id="UP000193136"/>
    </source>
</evidence>
<reference evidence="3 4" key="1">
    <citation type="submission" date="2017-03" db="EMBL/GenBank/DDBJ databases">
        <title>Genome sequence of Geothermobacter sp. EPR-M, Deep-Sea Iron Reducer.</title>
        <authorList>
            <person name="Tully B."/>
            <person name="Savalia P."/>
            <person name="Abuyen K."/>
            <person name="Baughan C."/>
            <person name="Romero E."/>
            <person name="Ronkowski C."/>
            <person name="Torres B."/>
            <person name="Tremblay J."/>
            <person name="Trujillo A."/>
            <person name="Tyler M."/>
            <person name="Perez-Rodriguez I."/>
            <person name="Amend J."/>
        </authorList>
    </citation>
    <scope>NUCLEOTIDE SEQUENCE [LARGE SCALE GENOMIC DNA]</scope>
    <source>
        <strain evidence="3 4">EPR-M</strain>
    </source>
</reference>
<accession>A0A1X0YDU9</accession>
<evidence type="ECO:0000256" key="1">
    <source>
        <dbReference type="PROSITE-ProRule" id="PRU00169"/>
    </source>
</evidence>
<dbReference type="RefSeq" id="WP_085008323.1">
    <property type="nucleotide sequence ID" value="NZ_NAAD01000001.1"/>
</dbReference>
<dbReference type="Pfam" id="PF14332">
    <property type="entry name" value="DUF4388"/>
    <property type="match status" value="1"/>
</dbReference>
<name>A0A1X0YDU9_9BACT</name>
<dbReference type="STRING" id="1969733.B5V00_00275"/>
<evidence type="ECO:0000259" key="2">
    <source>
        <dbReference type="PROSITE" id="PS50110"/>
    </source>
</evidence>
<dbReference type="Pfam" id="PF00072">
    <property type="entry name" value="Response_reg"/>
    <property type="match status" value="1"/>
</dbReference>
<sequence>MSLVGNLEDLGLGDILQIVSLSRKSGVLTLSSRGREGKVIFYNGQVIRATSSVYRENLGHLLLRKELVDLDTLRRALELQAGSTERERLGTILSEQFGISRDAIEEVVKEQVEKIVYSFFAWTEGAFSFELGEQEDPAQVHVNPLQFMLDQGLNPQWLAMEGSRIIDEKRHRGEDPEETPIEPVTDLEELLGDLVAVKEQAGGAESELPLDEGDLLLAPTGDEKQPILLVDDDDLTRELLAEALAERGRNVRSFADGRAFLKALGDVAGSGGRPVLVVDLIMPRMDGSGILGGLELADRIADICPEAKAYVLTDHPNQDAEKKLREKGFPAVLAKPKKDVLRSGDGKRELQLLADRIIAGDGAGEPGVERPPSGDYHNIGRELIAELGDDAGLSSSRGPESPGLHLLKGMLQELNNPSLGGGIILLVLRFASELMNRAVIFLVKDDIVVGLGQFGIELKSSSADLNVRRIAIPRQESSVLASALKMMTPLKAEPGETEWDRYLQEQLGGGRPKEIFLGPILSEGKVVALLYGDNLPEKTPIGDTESLEIFLSQAGLAMEKALLERRLKLQDV</sequence>
<keyword evidence="1" id="KW-0597">Phosphoprotein</keyword>
<dbReference type="InterPro" id="IPR025497">
    <property type="entry name" value="PatA-like_N"/>
</dbReference>
<feature type="domain" description="Response regulatory" evidence="2">
    <location>
        <begin position="226"/>
        <end position="350"/>
    </location>
</feature>
<dbReference type="InterPro" id="IPR029016">
    <property type="entry name" value="GAF-like_dom_sf"/>
</dbReference>
<keyword evidence="4" id="KW-1185">Reference proteome</keyword>
<comment type="caution">
    <text evidence="3">The sequence shown here is derived from an EMBL/GenBank/DDBJ whole genome shotgun (WGS) entry which is preliminary data.</text>
</comment>
<dbReference type="CDD" id="cd00156">
    <property type="entry name" value="REC"/>
    <property type="match status" value="1"/>
</dbReference>
<dbReference type="SMART" id="SM00448">
    <property type="entry name" value="REC"/>
    <property type="match status" value="1"/>
</dbReference>
<gene>
    <name evidence="3" type="ORF">B5V00_00275</name>
</gene>
<dbReference type="InterPro" id="IPR011006">
    <property type="entry name" value="CheY-like_superfamily"/>
</dbReference>
<dbReference type="Proteomes" id="UP000193136">
    <property type="component" value="Unassembled WGS sequence"/>
</dbReference>
<dbReference type="OrthoDB" id="9812510at2"/>
<feature type="modified residue" description="4-aspartylphosphate" evidence="1">
    <location>
        <position position="279"/>
    </location>
</feature>
<organism evidence="3 4">
    <name type="scientific">Geothermobacter hydrogeniphilus</name>
    <dbReference type="NCBI Taxonomy" id="1969733"/>
    <lineage>
        <taxon>Bacteria</taxon>
        <taxon>Pseudomonadati</taxon>
        <taxon>Thermodesulfobacteriota</taxon>
        <taxon>Desulfuromonadia</taxon>
        <taxon>Desulfuromonadales</taxon>
        <taxon>Geothermobacteraceae</taxon>
        <taxon>Geothermobacter</taxon>
    </lineage>
</organism>
<evidence type="ECO:0000313" key="3">
    <source>
        <dbReference type="EMBL" id="ORJ63338.1"/>
    </source>
</evidence>
<dbReference type="Gene3D" id="3.40.50.2300">
    <property type="match status" value="1"/>
</dbReference>
<dbReference type="Gene3D" id="3.30.450.40">
    <property type="match status" value="1"/>
</dbReference>